<reference evidence="1 2" key="1">
    <citation type="submission" date="2018-06" db="EMBL/GenBank/DDBJ databases">
        <title>Genomic Encyclopedia of Type Strains, Phase IV (KMG-IV): sequencing the most valuable type-strain genomes for metagenomic binning, comparative biology and taxonomic classification.</title>
        <authorList>
            <person name="Goeker M."/>
        </authorList>
    </citation>
    <scope>NUCLEOTIDE SEQUENCE [LARGE SCALE GENOMIC DNA]</scope>
    <source>
        <strain evidence="1 2">DSM 44599</strain>
    </source>
</reference>
<dbReference type="RefSeq" id="WP_198161666.1">
    <property type="nucleotide sequence ID" value="NZ_QNRE01000010.1"/>
</dbReference>
<organism evidence="1 2">
    <name type="scientific">Nocardia puris</name>
    <dbReference type="NCBI Taxonomy" id="208602"/>
    <lineage>
        <taxon>Bacteria</taxon>
        <taxon>Bacillati</taxon>
        <taxon>Actinomycetota</taxon>
        <taxon>Actinomycetes</taxon>
        <taxon>Mycobacteriales</taxon>
        <taxon>Nocardiaceae</taxon>
        <taxon>Nocardia</taxon>
    </lineage>
</organism>
<dbReference type="EMBL" id="QNRE01000010">
    <property type="protein sequence ID" value="RBO87973.1"/>
    <property type="molecule type" value="Genomic_DNA"/>
</dbReference>
<dbReference type="AlphaFoldDB" id="A0A366DD57"/>
<name>A0A366DD57_9NOCA</name>
<keyword evidence="2" id="KW-1185">Reference proteome</keyword>
<proteinExistence type="predicted"/>
<accession>A0A366DD57</accession>
<sequence>MAWLEHFAVHGPGDVGGESCAPLIDEYVAFLVDLYALDGEGRRLYDHAFLSRPKGCAKSEVASFIGLFEAFGPSRFHGWAQGGEIFEDPWGAGFVYEYQPGEPMGKRLKSPFIRCVATEENQAGLVYDTMYLNVTEGPLSIAMRRRDDAGLTRILIPGGGEVVPSTASSASKDGGKETLVLFDETHLYTRPDLRQTYKTLTRNLRKRRKTAETFALETSTMYAPGEDSIAEQTYELVKLAIAGKLRKHPRQLMDHRWGDIRPEDLENEDLVRRALREAYGDAAAWTDIEGLVEAIADPRNDTVSSLRYWFNAISTAENAWIARFEWEACGPEVHDIGPLRDRDVVVLGFDGSRRRRRGVTDATALIACRVGDGLVVPLRVWEQPPGVHPAGWEVPEADVQATVHGAFRDYRVVGMYADPARWEAVVAGWEAKYGSQLAVKSTRVHPIEWWMTGERASRTTRALEEFENGILDQQLRHAGDPTLTAHVLNARRRMTSRGMQIAKEHPDSERKIDAAVASVLAWQCRLDALAQGVAMPRARRVAARLR</sequence>
<evidence type="ECO:0000313" key="1">
    <source>
        <dbReference type="EMBL" id="RBO87973.1"/>
    </source>
</evidence>
<dbReference type="Proteomes" id="UP000252586">
    <property type="component" value="Unassembled WGS sequence"/>
</dbReference>
<dbReference type="STRING" id="1210090.GCA_001613185_00943"/>
<evidence type="ECO:0000313" key="2">
    <source>
        <dbReference type="Proteomes" id="UP000252586"/>
    </source>
</evidence>
<protein>
    <submittedName>
        <fullName evidence="1">Phage terminase large subunit-like protein</fullName>
    </submittedName>
</protein>
<gene>
    <name evidence="1" type="ORF">DFR74_110229</name>
</gene>
<comment type="caution">
    <text evidence="1">The sequence shown here is derived from an EMBL/GenBank/DDBJ whole genome shotgun (WGS) entry which is preliminary data.</text>
</comment>